<evidence type="ECO:0000313" key="2">
    <source>
        <dbReference type="Proteomes" id="UP000030108"/>
    </source>
</evidence>
<evidence type="ECO:0000313" key="1">
    <source>
        <dbReference type="EMBL" id="EUC61406.1"/>
    </source>
</evidence>
<gene>
    <name evidence="1" type="ORF">RSOL_393520</name>
</gene>
<organism evidence="1 2">
    <name type="scientific">Rhizoctonia solani AG-3 Rhs1AP</name>
    <dbReference type="NCBI Taxonomy" id="1086054"/>
    <lineage>
        <taxon>Eukaryota</taxon>
        <taxon>Fungi</taxon>
        <taxon>Dikarya</taxon>
        <taxon>Basidiomycota</taxon>
        <taxon>Agaricomycotina</taxon>
        <taxon>Agaricomycetes</taxon>
        <taxon>Cantharellales</taxon>
        <taxon>Ceratobasidiaceae</taxon>
        <taxon>Rhizoctonia</taxon>
    </lineage>
</organism>
<reference evidence="2" key="1">
    <citation type="journal article" date="2014" name="Genome Announc.">
        <title>Draft genome sequence of the plant-pathogenic soil fungus Rhizoctonia solani anastomosis group 3 strain Rhs1AP.</title>
        <authorList>
            <person name="Cubeta M.A."/>
            <person name="Thomas E."/>
            <person name="Dean R.A."/>
            <person name="Jabaji S."/>
            <person name="Neate S.M."/>
            <person name="Tavantzis S."/>
            <person name="Toda T."/>
            <person name="Vilgalys R."/>
            <person name="Bharathan N."/>
            <person name="Fedorova-Abrams N."/>
            <person name="Pakala S.B."/>
            <person name="Pakala S.M."/>
            <person name="Zafar N."/>
            <person name="Joardar V."/>
            <person name="Losada L."/>
            <person name="Nierman W.C."/>
        </authorList>
    </citation>
    <scope>NUCLEOTIDE SEQUENCE [LARGE SCALE GENOMIC DNA]</scope>
    <source>
        <strain evidence="2">AG-3</strain>
    </source>
</reference>
<dbReference type="EMBL" id="JATN01000319">
    <property type="protein sequence ID" value="EUC61406.1"/>
    <property type="molecule type" value="Genomic_DNA"/>
</dbReference>
<dbReference type="AlphaFoldDB" id="X8JDN7"/>
<comment type="caution">
    <text evidence="1">The sequence shown here is derived from an EMBL/GenBank/DDBJ whole genome shotgun (WGS) entry which is preliminary data.</text>
</comment>
<proteinExistence type="predicted"/>
<name>X8JDN7_9AGAM</name>
<dbReference type="Proteomes" id="UP000030108">
    <property type="component" value="Unassembled WGS sequence"/>
</dbReference>
<sequence>MSAEPVLSRPAQVPCVTKPAAIPSGFTPTAQVMVAEVALDTLTTEVEPFSNLQAPTASTDLRPKLPSLQDEVPAEPMADSSPLVPHIAIPARDELTNPDNIAINRLAPTLSVVTQATYMPTDEYTYETPNDESEQSNLAKIREIFTSGAQLHRRLSIEYKRCYEQYVHARK</sequence>
<feature type="non-terminal residue" evidence="1">
    <location>
        <position position="171"/>
    </location>
</feature>
<accession>X8JDN7</accession>
<protein>
    <submittedName>
        <fullName evidence="1">Uncharacterized protein</fullName>
    </submittedName>
</protein>